<name>A0A428QAN1_9HYPO</name>
<keyword evidence="3" id="KW-1185">Reference proteome</keyword>
<accession>A0A428QAN1</accession>
<dbReference type="OrthoDB" id="10326243at2759"/>
<proteinExistence type="predicted"/>
<dbReference type="Proteomes" id="UP000288168">
    <property type="component" value="Unassembled WGS sequence"/>
</dbReference>
<evidence type="ECO:0000313" key="2">
    <source>
        <dbReference type="EMBL" id="RSL62354.1"/>
    </source>
</evidence>
<keyword evidence="1" id="KW-0175">Coiled coil</keyword>
<sequence length="236" mass="27344">MATPPADESSDTSLQDDIAALEERLWDCELKIRDEFWRRGIDNAYGGRKLRDLIDKHKRESSHRHQDLEQNIETVQDRVKVCEEAALNMEEDMTLAKCRIENLQMEAKGVRKTRPKYEKQVVELDLALKNAREEHGKDMADLKLALKNAREEHEKDMVELRVALKNAQEENEKLCNDLKDFKKTTFTKFEMVFSRLGNLVNFGKRVATKFEMIFSRLGNQGKESQGGDVNEGDARE</sequence>
<organism evidence="2 3">
    <name type="scientific">Fusarium duplospermum</name>
    <dbReference type="NCBI Taxonomy" id="1325734"/>
    <lineage>
        <taxon>Eukaryota</taxon>
        <taxon>Fungi</taxon>
        <taxon>Dikarya</taxon>
        <taxon>Ascomycota</taxon>
        <taxon>Pezizomycotina</taxon>
        <taxon>Sordariomycetes</taxon>
        <taxon>Hypocreomycetidae</taxon>
        <taxon>Hypocreales</taxon>
        <taxon>Nectriaceae</taxon>
        <taxon>Fusarium</taxon>
        <taxon>Fusarium solani species complex</taxon>
    </lineage>
</organism>
<evidence type="ECO:0000256" key="1">
    <source>
        <dbReference type="SAM" id="Coils"/>
    </source>
</evidence>
<reference evidence="2 3" key="1">
    <citation type="submission" date="2017-06" db="EMBL/GenBank/DDBJ databases">
        <title>Comparative genomic analysis of Ambrosia Fusariam Clade fungi.</title>
        <authorList>
            <person name="Stajich J.E."/>
            <person name="Carrillo J."/>
            <person name="Kijimoto T."/>
            <person name="Eskalen A."/>
            <person name="O'Donnell K."/>
            <person name="Kasson M."/>
        </authorList>
    </citation>
    <scope>NUCLEOTIDE SEQUENCE [LARGE SCALE GENOMIC DNA]</scope>
    <source>
        <strain evidence="2 3">NRRL62584</strain>
    </source>
</reference>
<dbReference type="EMBL" id="NKCI01000045">
    <property type="protein sequence ID" value="RSL62354.1"/>
    <property type="molecule type" value="Genomic_DNA"/>
</dbReference>
<comment type="caution">
    <text evidence="2">The sequence shown here is derived from an EMBL/GenBank/DDBJ whole genome shotgun (WGS) entry which is preliminary data.</text>
</comment>
<evidence type="ECO:0000313" key="3">
    <source>
        <dbReference type="Proteomes" id="UP000288168"/>
    </source>
</evidence>
<gene>
    <name evidence="2" type="ORF">CEP54_005729</name>
</gene>
<feature type="coiled-coil region" evidence="1">
    <location>
        <begin position="58"/>
        <end position="184"/>
    </location>
</feature>
<dbReference type="AlphaFoldDB" id="A0A428QAN1"/>
<protein>
    <submittedName>
        <fullName evidence="2">Uncharacterized protein</fullName>
    </submittedName>
</protein>